<evidence type="ECO:0000313" key="2">
    <source>
        <dbReference type="EMBL" id="NJP95976.1"/>
    </source>
</evidence>
<sequence>MLATLSQAIEESTERSARTASYFYGKIGQLVADQPDVRMPSRATFCRLFDRLSRGGHVTGSARTRRSLASRPDGEFSQVTANRPGGRMEIDSTPLDILVTFDDGVVGRVELTGMVDRATRTVTAGGLRPATKSVDAALLLTRTVTPERCVQAGSQHCPWPAPCCPMSVLGSDPETSHVTDSLPRDRS</sequence>
<organism evidence="2 3">
    <name type="scientific">Nonomuraea composti</name>
    <dbReference type="NCBI Taxonomy" id="2720023"/>
    <lineage>
        <taxon>Bacteria</taxon>
        <taxon>Bacillati</taxon>
        <taxon>Actinomycetota</taxon>
        <taxon>Actinomycetes</taxon>
        <taxon>Streptosporangiales</taxon>
        <taxon>Streptosporangiaceae</taxon>
        <taxon>Nonomuraea</taxon>
    </lineage>
</organism>
<gene>
    <name evidence="2" type="ORF">HCN51_42190</name>
</gene>
<dbReference type="RefSeq" id="WP_168017615.1">
    <property type="nucleotide sequence ID" value="NZ_JAATEP010000044.1"/>
</dbReference>
<evidence type="ECO:0008006" key="4">
    <source>
        <dbReference type="Google" id="ProtNLM"/>
    </source>
</evidence>
<protein>
    <recommendedName>
        <fullName evidence="4">Transposase</fullName>
    </recommendedName>
</protein>
<dbReference type="EMBL" id="JAATEP010000044">
    <property type="protein sequence ID" value="NJP95976.1"/>
    <property type="molecule type" value="Genomic_DNA"/>
</dbReference>
<comment type="caution">
    <text evidence="2">The sequence shown here is derived from an EMBL/GenBank/DDBJ whole genome shotgun (WGS) entry which is preliminary data.</text>
</comment>
<name>A0ABX1BL13_9ACTN</name>
<reference evidence="2 3" key="1">
    <citation type="submission" date="2020-03" db="EMBL/GenBank/DDBJ databases">
        <title>WGS of actinomycetes isolated from Thailand.</title>
        <authorList>
            <person name="Thawai C."/>
        </authorList>
    </citation>
    <scope>NUCLEOTIDE SEQUENCE [LARGE SCALE GENOMIC DNA]</scope>
    <source>
        <strain evidence="2 3">FMUSA5-5</strain>
    </source>
</reference>
<evidence type="ECO:0000313" key="3">
    <source>
        <dbReference type="Proteomes" id="UP000696294"/>
    </source>
</evidence>
<proteinExistence type="predicted"/>
<dbReference type="Proteomes" id="UP000696294">
    <property type="component" value="Unassembled WGS sequence"/>
</dbReference>
<accession>A0ABX1BL13</accession>
<dbReference type="Gene3D" id="3.30.420.10">
    <property type="entry name" value="Ribonuclease H-like superfamily/Ribonuclease H"/>
    <property type="match status" value="1"/>
</dbReference>
<feature type="region of interest" description="Disordered" evidence="1">
    <location>
        <begin position="60"/>
        <end position="85"/>
    </location>
</feature>
<dbReference type="InterPro" id="IPR036397">
    <property type="entry name" value="RNaseH_sf"/>
</dbReference>
<keyword evidence="3" id="KW-1185">Reference proteome</keyword>
<evidence type="ECO:0000256" key="1">
    <source>
        <dbReference type="SAM" id="MobiDB-lite"/>
    </source>
</evidence>